<dbReference type="SUPFAM" id="SSF51215">
    <property type="entry name" value="Regulatory protein AraC"/>
    <property type="match status" value="1"/>
</dbReference>
<dbReference type="InterPro" id="IPR014710">
    <property type="entry name" value="RmlC-like_jellyroll"/>
</dbReference>
<reference evidence="6 7" key="1">
    <citation type="submission" date="2016-01" db="EMBL/GenBank/DDBJ databases">
        <title>High potential of lignocellulose degradation of a new Verrucomicrobia species.</title>
        <authorList>
            <person name="Wang Y."/>
            <person name="Shi Y."/>
            <person name="Qiu Z."/>
            <person name="Liu S."/>
            <person name="Yang H."/>
        </authorList>
    </citation>
    <scope>NUCLEOTIDE SEQUENCE [LARGE SCALE GENOMIC DNA]</scope>
    <source>
        <strain evidence="6 7">TSB47</strain>
    </source>
</reference>
<dbReference type="PANTHER" id="PTHR46796:SF13">
    <property type="entry name" value="HTH-TYPE TRANSCRIPTIONAL ACTIVATOR RHAS"/>
    <property type="match status" value="1"/>
</dbReference>
<evidence type="ECO:0000313" key="7">
    <source>
        <dbReference type="Proteomes" id="UP000078486"/>
    </source>
</evidence>
<dbReference type="STRING" id="1184151.AW736_05070"/>
<dbReference type="Gene3D" id="1.10.10.60">
    <property type="entry name" value="Homeodomain-like"/>
    <property type="match status" value="1"/>
</dbReference>
<comment type="caution">
    <text evidence="6">The sequence shown here is derived from an EMBL/GenBank/DDBJ whole genome shotgun (WGS) entry which is preliminary data.</text>
</comment>
<keyword evidence="2" id="KW-0805">Transcription regulation</keyword>
<gene>
    <name evidence="6" type="ORF">AW736_05070</name>
</gene>
<evidence type="ECO:0000256" key="2">
    <source>
        <dbReference type="ARBA" id="ARBA00023015"/>
    </source>
</evidence>
<protein>
    <recommendedName>
        <fullName evidence="5">HTH araC/xylS-type domain-containing protein</fullName>
    </recommendedName>
</protein>
<keyword evidence="3" id="KW-0238">DNA-binding</keyword>
<dbReference type="Gene3D" id="2.60.120.10">
    <property type="entry name" value="Jelly Rolls"/>
    <property type="match status" value="1"/>
</dbReference>
<evidence type="ECO:0000256" key="4">
    <source>
        <dbReference type="ARBA" id="ARBA00023163"/>
    </source>
</evidence>
<keyword evidence="7" id="KW-1185">Reference proteome</keyword>
<keyword evidence="4" id="KW-0804">Transcription</keyword>
<proteinExistence type="predicted"/>
<evidence type="ECO:0000256" key="3">
    <source>
        <dbReference type="ARBA" id="ARBA00023125"/>
    </source>
</evidence>
<dbReference type="AlphaFoldDB" id="A0A178IP52"/>
<dbReference type="Pfam" id="PF02311">
    <property type="entry name" value="AraC_binding"/>
    <property type="match status" value="1"/>
</dbReference>
<dbReference type="Pfam" id="PF12833">
    <property type="entry name" value="HTH_18"/>
    <property type="match status" value="1"/>
</dbReference>
<dbReference type="InterPro" id="IPR018060">
    <property type="entry name" value="HTH_AraC"/>
</dbReference>
<dbReference type="InterPro" id="IPR037923">
    <property type="entry name" value="HTH-like"/>
</dbReference>
<dbReference type="InterPro" id="IPR050204">
    <property type="entry name" value="AraC_XylS_family_regulators"/>
</dbReference>
<dbReference type="SMART" id="SM00342">
    <property type="entry name" value="HTH_ARAC"/>
    <property type="match status" value="1"/>
</dbReference>
<dbReference type="InterPro" id="IPR009057">
    <property type="entry name" value="Homeodomain-like_sf"/>
</dbReference>
<name>A0A178IP52_9BACT</name>
<dbReference type="EMBL" id="LRRQ01000042">
    <property type="protein sequence ID" value="OAM91009.1"/>
    <property type="molecule type" value="Genomic_DNA"/>
</dbReference>
<evidence type="ECO:0000256" key="1">
    <source>
        <dbReference type="ARBA" id="ARBA00022490"/>
    </source>
</evidence>
<dbReference type="GO" id="GO:0043565">
    <property type="term" value="F:sequence-specific DNA binding"/>
    <property type="evidence" value="ECO:0007669"/>
    <property type="project" value="InterPro"/>
</dbReference>
<dbReference type="SUPFAM" id="SSF46689">
    <property type="entry name" value="Homeodomain-like"/>
    <property type="match status" value="1"/>
</dbReference>
<evidence type="ECO:0000313" key="6">
    <source>
        <dbReference type="EMBL" id="OAM91009.1"/>
    </source>
</evidence>
<evidence type="ECO:0000259" key="5">
    <source>
        <dbReference type="PROSITE" id="PS01124"/>
    </source>
</evidence>
<dbReference type="PANTHER" id="PTHR46796">
    <property type="entry name" value="HTH-TYPE TRANSCRIPTIONAL ACTIVATOR RHAS-RELATED"/>
    <property type="match status" value="1"/>
</dbReference>
<dbReference type="Proteomes" id="UP000078486">
    <property type="component" value="Unassembled WGS sequence"/>
</dbReference>
<dbReference type="GO" id="GO:0003700">
    <property type="term" value="F:DNA-binding transcription factor activity"/>
    <property type="evidence" value="ECO:0007669"/>
    <property type="project" value="InterPro"/>
</dbReference>
<dbReference type="PROSITE" id="PS01124">
    <property type="entry name" value="HTH_ARAC_FAMILY_2"/>
    <property type="match status" value="1"/>
</dbReference>
<dbReference type="InterPro" id="IPR003313">
    <property type="entry name" value="AraC-bd"/>
</dbReference>
<dbReference type="RefSeq" id="WP_068769136.1">
    <property type="nucleotide sequence ID" value="NZ_CP109796.1"/>
</dbReference>
<sequence length="252" mass="29438">MHKTETQSRRELDYFGMVFVTSGRGWFEDARTPREPVSAGDLFFLYPGVWHSYGPDAGGCWDEIFLVFSGEIPRAWQRAGWLPERPPLLSLDDAAAWARKIEAVPGKRMPWDAKSCCEEICRLQQLLSEVLAFRESSQPRQEGDRRWAGEVDRLLEKQLRQPPDWDALAARLGMGYEAFRKRFSRVFGVPPVKHLTRLRINRCCDMLAHPSASNRMVAETLGFCDEYYFSRCFKRMVGMTPREFRRQMWRMD</sequence>
<accession>A0A178IP52</accession>
<keyword evidence="1" id="KW-0963">Cytoplasm</keyword>
<feature type="domain" description="HTH araC/xylS-type" evidence="5">
    <location>
        <begin position="149"/>
        <end position="247"/>
    </location>
</feature>
<organism evidence="6 7">
    <name type="scientific">Termitidicoccus mucosus</name>
    <dbReference type="NCBI Taxonomy" id="1184151"/>
    <lineage>
        <taxon>Bacteria</taxon>
        <taxon>Pseudomonadati</taxon>
        <taxon>Verrucomicrobiota</taxon>
        <taxon>Opitutia</taxon>
        <taxon>Opitutales</taxon>
        <taxon>Opitutaceae</taxon>
        <taxon>Termitidicoccus</taxon>
    </lineage>
</organism>